<evidence type="ECO:0000256" key="3">
    <source>
        <dbReference type="ARBA" id="ARBA00023163"/>
    </source>
</evidence>
<evidence type="ECO:0000256" key="1">
    <source>
        <dbReference type="ARBA" id="ARBA00023015"/>
    </source>
</evidence>
<dbReference type="Pfam" id="PF07729">
    <property type="entry name" value="FCD"/>
    <property type="match status" value="1"/>
</dbReference>
<keyword evidence="2" id="KW-0238">DNA-binding</keyword>
<evidence type="ECO:0000313" key="6">
    <source>
        <dbReference type="EMBL" id="CUS43473.1"/>
    </source>
</evidence>
<evidence type="ECO:0000259" key="5">
    <source>
        <dbReference type="PROSITE" id="PS50949"/>
    </source>
</evidence>
<name>A0A160TGX2_9ZZZZ</name>
<dbReference type="Gene3D" id="1.20.120.530">
    <property type="entry name" value="GntR ligand-binding domain-like"/>
    <property type="match status" value="1"/>
</dbReference>
<dbReference type="Pfam" id="PF00392">
    <property type="entry name" value="GntR"/>
    <property type="match status" value="1"/>
</dbReference>
<sequence>MPKKQLTRPIAAPSAATPQPDSRKLYQQVAAAVAGAIQRGEFAPGQRIPSERDLAEEYKVSRPTIREAMIALDVIGLVKTRHGSGIFVVDNPPKDAAMIGLDIGAFELTEARRLFEGEAAALAAVSITDDEIAALETLIGEMERENLENISGEHADRSFHLTIARATRNSAVVDVVESLWDARYRSPLCAHMLERARSVGVQPRIDEHQRILAALRDRDPHAARREMRDHLARVIDGLLTATESDTFERARAEVEAKRSDLARRVAV</sequence>
<feature type="domain" description="HTH gntR-type" evidence="5">
    <location>
        <begin position="23"/>
        <end position="91"/>
    </location>
</feature>
<evidence type="ECO:0000256" key="2">
    <source>
        <dbReference type="ARBA" id="ARBA00023125"/>
    </source>
</evidence>
<dbReference type="AlphaFoldDB" id="A0A160TGX2"/>
<dbReference type="SUPFAM" id="SSF46785">
    <property type="entry name" value="Winged helix' DNA-binding domain"/>
    <property type="match status" value="1"/>
</dbReference>
<dbReference type="GO" id="GO:0003700">
    <property type="term" value="F:DNA-binding transcription factor activity"/>
    <property type="evidence" value="ECO:0007669"/>
    <property type="project" value="InterPro"/>
</dbReference>
<dbReference type="SUPFAM" id="SSF48008">
    <property type="entry name" value="GntR ligand-binding domain-like"/>
    <property type="match status" value="1"/>
</dbReference>
<dbReference type="CDD" id="cd07377">
    <property type="entry name" value="WHTH_GntR"/>
    <property type="match status" value="1"/>
</dbReference>
<dbReference type="InterPro" id="IPR000524">
    <property type="entry name" value="Tscrpt_reg_HTH_GntR"/>
</dbReference>
<reference evidence="6" key="1">
    <citation type="submission" date="2015-10" db="EMBL/GenBank/DDBJ databases">
        <authorList>
            <person name="Gilbert D.G."/>
        </authorList>
    </citation>
    <scope>NUCLEOTIDE SEQUENCE</scope>
</reference>
<dbReference type="PROSITE" id="PS50949">
    <property type="entry name" value="HTH_GNTR"/>
    <property type="match status" value="1"/>
</dbReference>
<dbReference type="EMBL" id="CZQE01000057">
    <property type="protein sequence ID" value="CUS43473.1"/>
    <property type="molecule type" value="Genomic_DNA"/>
</dbReference>
<dbReference type="PRINTS" id="PR00035">
    <property type="entry name" value="HTHGNTR"/>
</dbReference>
<evidence type="ECO:0000256" key="4">
    <source>
        <dbReference type="SAM" id="MobiDB-lite"/>
    </source>
</evidence>
<protein>
    <submittedName>
        <fullName evidence="6">Transcriptional regulator, GntR family</fullName>
    </submittedName>
</protein>
<dbReference type="PANTHER" id="PTHR43537">
    <property type="entry name" value="TRANSCRIPTIONAL REGULATOR, GNTR FAMILY"/>
    <property type="match status" value="1"/>
</dbReference>
<organism evidence="6">
    <name type="scientific">hydrothermal vent metagenome</name>
    <dbReference type="NCBI Taxonomy" id="652676"/>
    <lineage>
        <taxon>unclassified sequences</taxon>
        <taxon>metagenomes</taxon>
        <taxon>ecological metagenomes</taxon>
    </lineage>
</organism>
<dbReference type="SMART" id="SM00345">
    <property type="entry name" value="HTH_GNTR"/>
    <property type="match status" value="1"/>
</dbReference>
<dbReference type="SMART" id="SM00895">
    <property type="entry name" value="FCD"/>
    <property type="match status" value="1"/>
</dbReference>
<keyword evidence="3" id="KW-0804">Transcription</keyword>
<feature type="region of interest" description="Disordered" evidence="4">
    <location>
        <begin position="1"/>
        <end position="23"/>
    </location>
</feature>
<accession>A0A160TGX2</accession>
<proteinExistence type="predicted"/>
<dbReference type="Gene3D" id="1.10.10.10">
    <property type="entry name" value="Winged helix-like DNA-binding domain superfamily/Winged helix DNA-binding domain"/>
    <property type="match status" value="1"/>
</dbReference>
<dbReference type="InterPro" id="IPR011711">
    <property type="entry name" value="GntR_C"/>
</dbReference>
<dbReference type="GO" id="GO:0003677">
    <property type="term" value="F:DNA binding"/>
    <property type="evidence" value="ECO:0007669"/>
    <property type="project" value="UniProtKB-KW"/>
</dbReference>
<dbReference type="PANTHER" id="PTHR43537:SF5">
    <property type="entry name" value="UXU OPERON TRANSCRIPTIONAL REGULATOR"/>
    <property type="match status" value="1"/>
</dbReference>
<gene>
    <name evidence="6" type="ORF">MGWOODY_Smn3510</name>
</gene>
<keyword evidence="1" id="KW-0805">Transcription regulation</keyword>
<dbReference type="InterPro" id="IPR036388">
    <property type="entry name" value="WH-like_DNA-bd_sf"/>
</dbReference>
<dbReference type="InterPro" id="IPR008920">
    <property type="entry name" value="TF_FadR/GntR_C"/>
</dbReference>
<dbReference type="InterPro" id="IPR036390">
    <property type="entry name" value="WH_DNA-bd_sf"/>
</dbReference>